<sequence length="126" mass="13934">MPPPSAIAIATSSVNRLVKDEASYHKELQNQEARVAKLLASTMEDENAEYQLKQENIAWTKANSTMERTAIEETRAIFPPLRQRIDDAVYKLQDQLEAGKANGASDAEISAATETIKKAKEVSSQK</sequence>
<dbReference type="AlphaFoldDB" id="A0A9P7YRW7"/>
<dbReference type="GO" id="GO:0005874">
    <property type="term" value="C:microtubule"/>
    <property type="evidence" value="ECO:0007669"/>
    <property type="project" value="UniProtKB-KW"/>
</dbReference>
<organism evidence="4 5">
    <name type="scientific">Amylocarpus encephaloides</name>
    <dbReference type="NCBI Taxonomy" id="45428"/>
    <lineage>
        <taxon>Eukaryota</taxon>
        <taxon>Fungi</taxon>
        <taxon>Dikarya</taxon>
        <taxon>Ascomycota</taxon>
        <taxon>Pezizomycotina</taxon>
        <taxon>Leotiomycetes</taxon>
        <taxon>Helotiales</taxon>
        <taxon>Helotiales incertae sedis</taxon>
        <taxon>Amylocarpus</taxon>
    </lineage>
</organism>
<dbReference type="GO" id="GO:0048487">
    <property type="term" value="F:beta-tubulin binding"/>
    <property type="evidence" value="ECO:0007669"/>
    <property type="project" value="InterPro"/>
</dbReference>
<dbReference type="Gene3D" id="1.20.58.90">
    <property type="match status" value="1"/>
</dbReference>
<evidence type="ECO:0000313" key="4">
    <source>
        <dbReference type="EMBL" id="KAG9238690.1"/>
    </source>
</evidence>
<dbReference type="InterPro" id="IPR036126">
    <property type="entry name" value="TBCA_sf"/>
</dbReference>
<dbReference type="PANTHER" id="PTHR21500">
    <property type="entry name" value="TUBULIN-SPECIFIC CHAPERONE A"/>
    <property type="match status" value="1"/>
</dbReference>
<accession>A0A9P7YRW7</accession>
<dbReference type="PANTHER" id="PTHR21500:SF0">
    <property type="entry name" value="TUBULIN-SPECIFIC CHAPERONE A"/>
    <property type="match status" value="1"/>
</dbReference>
<dbReference type="OrthoDB" id="296187at2759"/>
<name>A0A9P7YRW7_9HELO</name>
<keyword evidence="3" id="KW-0493">Microtubule</keyword>
<comment type="subunit">
    <text evidence="3">Supercomplex made of cofactors A to E. Cofactors A and D function by capturing and stabilizing tubulin in a quasi-native conformation. Cofactor E binds to the cofactor D-tubulin complex; interaction with cofactor C then causes the release of tubulin polypeptides that are committed to the native state.</text>
</comment>
<gene>
    <name evidence="4" type="ORF">BJ875DRAFT_367363</name>
</gene>
<evidence type="ECO:0000256" key="1">
    <source>
        <dbReference type="ARBA" id="ARBA00006806"/>
    </source>
</evidence>
<dbReference type="GO" id="GO:0005829">
    <property type="term" value="C:cytosol"/>
    <property type="evidence" value="ECO:0007669"/>
    <property type="project" value="TreeGrafter"/>
</dbReference>
<comment type="subcellular location">
    <subcellularLocation>
        <location evidence="3">Cytoplasm</location>
        <location evidence="3">Cytoskeleton</location>
    </subcellularLocation>
</comment>
<evidence type="ECO:0000256" key="2">
    <source>
        <dbReference type="ARBA" id="ARBA00023186"/>
    </source>
</evidence>
<protein>
    <recommendedName>
        <fullName evidence="3">Tubulin-specific chaperone A</fullName>
    </recommendedName>
</protein>
<evidence type="ECO:0000313" key="5">
    <source>
        <dbReference type="Proteomes" id="UP000824998"/>
    </source>
</evidence>
<dbReference type="EMBL" id="MU251367">
    <property type="protein sequence ID" value="KAG9238690.1"/>
    <property type="molecule type" value="Genomic_DNA"/>
</dbReference>
<reference evidence="4" key="1">
    <citation type="journal article" date="2021" name="IMA Fungus">
        <title>Genomic characterization of three marine fungi, including Emericellopsis atlantica sp. nov. with signatures of a generalist lifestyle and marine biomass degradation.</title>
        <authorList>
            <person name="Hagestad O.C."/>
            <person name="Hou L."/>
            <person name="Andersen J.H."/>
            <person name="Hansen E.H."/>
            <person name="Altermark B."/>
            <person name="Li C."/>
            <person name="Kuhnert E."/>
            <person name="Cox R.J."/>
            <person name="Crous P.W."/>
            <person name="Spatafora J.W."/>
            <person name="Lail K."/>
            <person name="Amirebrahimi M."/>
            <person name="Lipzen A."/>
            <person name="Pangilinan J."/>
            <person name="Andreopoulos W."/>
            <person name="Hayes R.D."/>
            <person name="Ng V."/>
            <person name="Grigoriev I.V."/>
            <person name="Jackson S.A."/>
            <person name="Sutton T.D.S."/>
            <person name="Dobson A.D.W."/>
            <person name="Rama T."/>
        </authorList>
    </citation>
    <scope>NUCLEOTIDE SEQUENCE</scope>
    <source>
        <strain evidence="4">TRa018bII</strain>
    </source>
</reference>
<dbReference type="Pfam" id="PF02970">
    <property type="entry name" value="TBCA"/>
    <property type="match status" value="1"/>
</dbReference>
<dbReference type="SUPFAM" id="SSF46988">
    <property type="entry name" value="Tubulin chaperone cofactor A"/>
    <property type="match status" value="1"/>
</dbReference>
<dbReference type="GO" id="GO:0007023">
    <property type="term" value="P:post-chaperonin tubulin folding pathway"/>
    <property type="evidence" value="ECO:0007669"/>
    <property type="project" value="UniProtKB-UniRule"/>
</dbReference>
<evidence type="ECO:0000256" key="3">
    <source>
        <dbReference type="RuleBase" id="RU364030"/>
    </source>
</evidence>
<dbReference type="GO" id="GO:0007021">
    <property type="term" value="P:tubulin complex assembly"/>
    <property type="evidence" value="ECO:0007669"/>
    <property type="project" value="UniProtKB-UniRule"/>
</dbReference>
<comment type="caution">
    <text evidence="4">The sequence shown here is derived from an EMBL/GenBank/DDBJ whole genome shotgun (WGS) entry which is preliminary data.</text>
</comment>
<keyword evidence="3" id="KW-0963">Cytoplasm</keyword>
<keyword evidence="2 3" id="KW-0143">Chaperone</keyword>
<proteinExistence type="inferred from homology"/>
<keyword evidence="5" id="KW-1185">Reference proteome</keyword>
<comment type="similarity">
    <text evidence="1 3">Belongs to the TBCA family.</text>
</comment>
<dbReference type="Proteomes" id="UP000824998">
    <property type="component" value="Unassembled WGS sequence"/>
</dbReference>
<keyword evidence="3" id="KW-0206">Cytoskeleton</keyword>
<dbReference type="InterPro" id="IPR004226">
    <property type="entry name" value="TBCA"/>
</dbReference>